<keyword evidence="8" id="KW-1185">Reference proteome</keyword>
<dbReference type="GO" id="GO:0008658">
    <property type="term" value="F:penicillin binding"/>
    <property type="evidence" value="ECO:0007669"/>
    <property type="project" value="InterPro"/>
</dbReference>
<dbReference type="GO" id="GO:0004180">
    <property type="term" value="F:carboxypeptidase activity"/>
    <property type="evidence" value="ECO:0007669"/>
    <property type="project" value="UniProtKB-KW"/>
</dbReference>
<dbReference type="Pfam" id="PF00905">
    <property type="entry name" value="Transpeptidase"/>
    <property type="match status" value="1"/>
</dbReference>
<reference evidence="7 8" key="1">
    <citation type="submission" date="2016-10" db="EMBL/GenBank/DDBJ databases">
        <authorList>
            <person name="de Groot N.N."/>
        </authorList>
    </citation>
    <scope>NUCLEOTIDE SEQUENCE [LARGE SCALE GENOMIC DNA]</scope>
    <source>
        <strain evidence="7 8">EP1-55-1</strain>
    </source>
</reference>
<dbReference type="InterPro" id="IPR050515">
    <property type="entry name" value="Beta-lactam/transpept"/>
</dbReference>
<feature type="transmembrane region" description="Helical" evidence="4">
    <location>
        <begin position="21"/>
        <end position="44"/>
    </location>
</feature>
<dbReference type="PANTHER" id="PTHR30627">
    <property type="entry name" value="PEPTIDOGLYCAN D,D-TRANSPEPTIDASE"/>
    <property type="match status" value="1"/>
</dbReference>
<keyword evidence="7" id="KW-0131">Cell cycle</keyword>
<comment type="subcellular location">
    <subcellularLocation>
        <location evidence="1">Membrane</location>
    </subcellularLocation>
</comment>
<dbReference type="Pfam" id="PF03717">
    <property type="entry name" value="PBP_dimer"/>
    <property type="match status" value="1"/>
</dbReference>
<keyword evidence="2" id="KW-0645">Protease</keyword>
<gene>
    <name evidence="7" type="ORF">SAMN05216234_11337</name>
</gene>
<dbReference type="EMBL" id="FOXB01000013">
    <property type="protein sequence ID" value="SFP28548.1"/>
    <property type="molecule type" value="Genomic_DNA"/>
</dbReference>
<keyword evidence="2" id="KW-0378">Hydrolase</keyword>
<keyword evidence="3 4" id="KW-0472">Membrane</keyword>
<dbReference type="Gene3D" id="3.40.710.10">
    <property type="entry name" value="DD-peptidase/beta-lactamase superfamily"/>
    <property type="match status" value="1"/>
</dbReference>
<protein>
    <submittedName>
        <fullName evidence="7">Cell division protein FtsI (Penicillin-binding protein 3)</fullName>
    </submittedName>
</protein>
<organism evidence="7 8">
    <name type="scientific">Hydrogenimonas thermophila</name>
    <dbReference type="NCBI Taxonomy" id="223786"/>
    <lineage>
        <taxon>Bacteria</taxon>
        <taxon>Pseudomonadati</taxon>
        <taxon>Campylobacterota</taxon>
        <taxon>Epsilonproteobacteria</taxon>
        <taxon>Campylobacterales</taxon>
        <taxon>Hydrogenimonadaceae</taxon>
        <taxon>Hydrogenimonas</taxon>
    </lineage>
</organism>
<sequence>MSNFFSSSKELDERIGKKTKLLLLLIIFTFGIFVFIGSISHTAIKERHIPRLVISETNRALRGDILSKEGFKLAFSQKLYKAMVNTYNIDPDKKDLFIKLFSIYSGISEKTIRKRVSKKGNVVLSYSIDANRAKYLKELARKLRILKVFIPYEDKKGHIIKYGLSLTESGESRIFSYKDSFEPILGFMKKSEDDGFTRPIGVKGLEKSYQEALRPIQNGIVEGLRDIGNSIILDGNSFVKPPINGMTLLLNIPMSLQKSIEVVLQKAKRELQAKEIVAIVMDSKTGKIRAMATSNRFDPSHIRKRDYPSLNVTAIEYTYEPGSVIKPITFSLLLQNHRVNPYDIVRTYNGRYKLGRKIITDEHREEWMSAENVIVYSSNIGIAQLAQRLDGIDFIEGFKKFGFTQKTGIDLPYEHVGIMPNTLQMENEIYKATVGYGYGIRTTLIQLVCAYNAFNNNGRILEPKIVDTIIDHTGKRYQVESFTEPKQAITAATATQMNKILQKVVKKGTGKKARTEGLIIGGKTGTAHIASKKGGYAQLYNSTFIGFANDKKHRYTIGVLVREPKKPHSYYASQSAVPVFKQIVDVLVEQGELIPERSNP</sequence>
<feature type="domain" description="Penicillin-binding protein dimerisation" evidence="6">
    <location>
        <begin position="59"/>
        <end position="218"/>
    </location>
</feature>
<feature type="domain" description="Penicillin-binding protein transpeptidase" evidence="5">
    <location>
        <begin position="277"/>
        <end position="584"/>
    </location>
</feature>
<keyword evidence="4" id="KW-1133">Transmembrane helix</keyword>
<dbReference type="AlphaFoldDB" id="A0A1I5P382"/>
<keyword evidence="4" id="KW-0812">Transmembrane</keyword>
<evidence type="ECO:0000259" key="6">
    <source>
        <dbReference type="Pfam" id="PF03717"/>
    </source>
</evidence>
<name>A0A1I5P382_9BACT</name>
<accession>A0A1I5P382</accession>
<dbReference type="InterPro" id="IPR001460">
    <property type="entry name" value="PCN-bd_Tpept"/>
</dbReference>
<dbReference type="GO" id="GO:0005886">
    <property type="term" value="C:plasma membrane"/>
    <property type="evidence" value="ECO:0007669"/>
    <property type="project" value="TreeGrafter"/>
</dbReference>
<dbReference type="RefSeq" id="WP_245757027.1">
    <property type="nucleotide sequence ID" value="NZ_CP136592.1"/>
</dbReference>
<evidence type="ECO:0000313" key="7">
    <source>
        <dbReference type="EMBL" id="SFP28548.1"/>
    </source>
</evidence>
<dbReference type="Proteomes" id="UP000199227">
    <property type="component" value="Unassembled WGS sequence"/>
</dbReference>
<evidence type="ECO:0000256" key="3">
    <source>
        <dbReference type="ARBA" id="ARBA00023136"/>
    </source>
</evidence>
<dbReference type="InterPro" id="IPR005311">
    <property type="entry name" value="PBP_dimer"/>
</dbReference>
<dbReference type="GO" id="GO:0071555">
    <property type="term" value="P:cell wall organization"/>
    <property type="evidence" value="ECO:0007669"/>
    <property type="project" value="TreeGrafter"/>
</dbReference>
<evidence type="ECO:0000313" key="8">
    <source>
        <dbReference type="Proteomes" id="UP000199227"/>
    </source>
</evidence>
<dbReference type="STRING" id="223786.SAMN05216234_11337"/>
<dbReference type="GO" id="GO:0051301">
    <property type="term" value="P:cell division"/>
    <property type="evidence" value="ECO:0007669"/>
    <property type="project" value="UniProtKB-KW"/>
</dbReference>
<proteinExistence type="predicted"/>
<evidence type="ECO:0000259" key="5">
    <source>
        <dbReference type="Pfam" id="PF00905"/>
    </source>
</evidence>
<dbReference type="InterPro" id="IPR036138">
    <property type="entry name" value="PBP_dimer_sf"/>
</dbReference>
<evidence type="ECO:0000256" key="2">
    <source>
        <dbReference type="ARBA" id="ARBA00022645"/>
    </source>
</evidence>
<evidence type="ECO:0000256" key="4">
    <source>
        <dbReference type="SAM" id="Phobius"/>
    </source>
</evidence>
<dbReference type="PANTHER" id="PTHR30627:SF1">
    <property type="entry name" value="PEPTIDOGLYCAN D,D-TRANSPEPTIDASE FTSI"/>
    <property type="match status" value="1"/>
</dbReference>
<dbReference type="InterPro" id="IPR012338">
    <property type="entry name" value="Beta-lactam/transpept-like"/>
</dbReference>
<dbReference type="Gene3D" id="3.90.1310.10">
    <property type="entry name" value="Penicillin-binding protein 2a (Domain 2)"/>
    <property type="match status" value="1"/>
</dbReference>
<dbReference type="SUPFAM" id="SSF56601">
    <property type="entry name" value="beta-lactamase/transpeptidase-like"/>
    <property type="match status" value="1"/>
</dbReference>
<dbReference type="Gene3D" id="3.30.450.330">
    <property type="match status" value="1"/>
</dbReference>
<keyword evidence="7" id="KW-0132">Cell division</keyword>
<dbReference type="SUPFAM" id="SSF56519">
    <property type="entry name" value="Penicillin binding protein dimerisation domain"/>
    <property type="match status" value="1"/>
</dbReference>
<evidence type="ECO:0000256" key="1">
    <source>
        <dbReference type="ARBA" id="ARBA00004370"/>
    </source>
</evidence>
<keyword evidence="2" id="KW-0121">Carboxypeptidase</keyword>